<keyword evidence="1" id="KW-0732">Signal</keyword>
<dbReference type="OrthoDB" id="9788327at2"/>
<dbReference type="EMBL" id="CP041217">
    <property type="protein sequence ID" value="QDH20640.1"/>
    <property type="molecule type" value="Genomic_DNA"/>
</dbReference>
<evidence type="ECO:0000259" key="2">
    <source>
        <dbReference type="SMART" id="SM00460"/>
    </source>
</evidence>
<dbReference type="Proteomes" id="UP000316968">
    <property type="component" value="Chromosome"/>
</dbReference>
<feature type="domain" description="Transglutaminase-like" evidence="2">
    <location>
        <begin position="177"/>
        <end position="233"/>
    </location>
</feature>
<dbReference type="SUPFAM" id="SSF54001">
    <property type="entry name" value="Cysteine proteinases"/>
    <property type="match status" value="1"/>
</dbReference>
<feature type="chain" id="PRO_5038546901" evidence="1">
    <location>
        <begin position="18"/>
        <end position="373"/>
    </location>
</feature>
<keyword evidence="4" id="KW-1185">Reference proteome</keyword>
<evidence type="ECO:0000256" key="1">
    <source>
        <dbReference type="SAM" id="SignalP"/>
    </source>
</evidence>
<dbReference type="AlphaFoldDB" id="A0A4Y6UVG3"/>
<dbReference type="Pfam" id="PF01841">
    <property type="entry name" value="Transglut_core"/>
    <property type="match status" value="1"/>
</dbReference>
<sequence length="373" mass="40679">MKGKAKRQLLKVGTALALVTGSTVGGFQPLWATPSASAASVSQTQAQAQLQNQLFQALSAHKDSVKLTYSGGIDQLKRAIEPALDAAIAQNPYIHYTMKGYAYSLSGSRSSATATVKLTYRETAEQSAYVHQQVGAALKRIVTPGMNDHQKVKAIHDWVVRTLKYDTTLSKFTAYEGLKTGSTVCQGYALLTYDMLKQAGFETNIVEGYVGSEAHAWNMVKLDGKWYQIDTTWDDPVPDRGDRVSTSYYLVTDEQLKQDHTWKTAHYPKAVTPYNETVDSLIAQGVKGAKELRVALGYSATSSTLVTTAAVLQQVVKAADGDGQSSLTFRYKGTKSKLKNDLLTLYGQGLSPIGYTSKSLAGANNWQVTLYWS</sequence>
<dbReference type="InterPro" id="IPR002931">
    <property type="entry name" value="Transglutaminase-like"/>
</dbReference>
<dbReference type="KEGG" id="saca:FFV09_07110"/>
<organism evidence="3 4">
    <name type="scientific">Saccharibacillus brassicae</name>
    <dbReference type="NCBI Taxonomy" id="2583377"/>
    <lineage>
        <taxon>Bacteria</taxon>
        <taxon>Bacillati</taxon>
        <taxon>Bacillota</taxon>
        <taxon>Bacilli</taxon>
        <taxon>Bacillales</taxon>
        <taxon>Paenibacillaceae</taxon>
        <taxon>Saccharibacillus</taxon>
    </lineage>
</organism>
<gene>
    <name evidence="3" type="ORF">FFV09_07110</name>
</gene>
<accession>A0A4Y6UVG3</accession>
<dbReference type="GO" id="GO:0005737">
    <property type="term" value="C:cytoplasm"/>
    <property type="evidence" value="ECO:0007669"/>
    <property type="project" value="TreeGrafter"/>
</dbReference>
<name>A0A4Y6UVG3_SACBS</name>
<protein>
    <submittedName>
        <fullName evidence="3">Transglutaminase</fullName>
    </submittedName>
</protein>
<reference evidence="3 4" key="1">
    <citation type="submission" date="2019-06" db="EMBL/GenBank/DDBJ databases">
        <title>Saccharibacillus brassicae sp. nov., an endophytic bacterium isolated from Chinese cabbage seeds (Brassica pekinensis).</title>
        <authorList>
            <person name="Jiang L."/>
            <person name="Lee J."/>
            <person name="Kim S.W."/>
        </authorList>
    </citation>
    <scope>NUCLEOTIDE SEQUENCE [LARGE SCALE GENOMIC DNA]</scope>
    <source>
        <strain evidence="4">KCTC 43072 / ATSA2</strain>
    </source>
</reference>
<dbReference type="SMART" id="SM00460">
    <property type="entry name" value="TGc"/>
    <property type="match status" value="1"/>
</dbReference>
<dbReference type="Gene3D" id="3.10.620.30">
    <property type="match status" value="1"/>
</dbReference>
<dbReference type="InterPro" id="IPR052557">
    <property type="entry name" value="CAP/Cytokinesis_protein"/>
</dbReference>
<dbReference type="PANTHER" id="PTHR46333">
    <property type="entry name" value="CYTOKINESIS PROTEIN 3"/>
    <property type="match status" value="1"/>
</dbReference>
<feature type="signal peptide" evidence="1">
    <location>
        <begin position="1"/>
        <end position="17"/>
    </location>
</feature>
<dbReference type="InterPro" id="IPR038765">
    <property type="entry name" value="Papain-like_cys_pep_sf"/>
</dbReference>
<evidence type="ECO:0000313" key="3">
    <source>
        <dbReference type="EMBL" id="QDH20640.1"/>
    </source>
</evidence>
<evidence type="ECO:0000313" key="4">
    <source>
        <dbReference type="Proteomes" id="UP000316968"/>
    </source>
</evidence>
<dbReference type="RefSeq" id="WP_141447202.1">
    <property type="nucleotide sequence ID" value="NZ_CP041217.1"/>
</dbReference>
<proteinExistence type="predicted"/>
<dbReference type="PANTHER" id="PTHR46333:SF2">
    <property type="entry name" value="CYTOKINESIS PROTEIN 3"/>
    <property type="match status" value="1"/>
</dbReference>